<name>Q5Z4D0_ORYSJ</name>
<dbReference type="EMBL" id="AP006164">
    <property type="protein sequence ID" value="BAD62402.1"/>
    <property type="molecule type" value="Genomic_DNA"/>
</dbReference>
<proteinExistence type="predicted"/>
<evidence type="ECO:0000313" key="1">
    <source>
        <dbReference type="EMBL" id="BAD62402.1"/>
    </source>
</evidence>
<reference evidence="2" key="2">
    <citation type="journal article" date="2008" name="Nucleic Acids Res.">
        <title>The rice annotation project database (RAP-DB): 2008 update.</title>
        <authorList>
            <consortium name="The rice annotation project (RAP)"/>
        </authorList>
    </citation>
    <scope>GENOME REANNOTATION</scope>
    <source>
        <strain evidence="2">cv. Nipponbare</strain>
    </source>
</reference>
<reference evidence="2" key="1">
    <citation type="journal article" date="2005" name="Nature">
        <title>The map-based sequence of the rice genome.</title>
        <authorList>
            <consortium name="International rice genome sequencing project (IRGSP)"/>
            <person name="Matsumoto T."/>
            <person name="Wu J."/>
            <person name="Kanamori H."/>
            <person name="Katayose Y."/>
            <person name="Fujisawa M."/>
            <person name="Namiki N."/>
            <person name="Mizuno H."/>
            <person name="Yamamoto K."/>
            <person name="Antonio B.A."/>
            <person name="Baba T."/>
            <person name="Sakata K."/>
            <person name="Nagamura Y."/>
            <person name="Aoki H."/>
            <person name="Arikawa K."/>
            <person name="Arita K."/>
            <person name="Bito T."/>
            <person name="Chiden Y."/>
            <person name="Fujitsuka N."/>
            <person name="Fukunaka R."/>
            <person name="Hamada M."/>
            <person name="Harada C."/>
            <person name="Hayashi A."/>
            <person name="Hijishita S."/>
            <person name="Honda M."/>
            <person name="Hosokawa S."/>
            <person name="Ichikawa Y."/>
            <person name="Idonuma A."/>
            <person name="Iijima M."/>
            <person name="Ikeda M."/>
            <person name="Ikeno M."/>
            <person name="Ito K."/>
            <person name="Ito S."/>
            <person name="Ito T."/>
            <person name="Ito Y."/>
            <person name="Ito Y."/>
            <person name="Iwabuchi A."/>
            <person name="Kamiya K."/>
            <person name="Karasawa W."/>
            <person name="Kurita K."/>
            <person name="Katagiri S."/>
            <person name="Kikuta A."/>
            <person name="Kobayashi H."/>
            <person name="Kobayashi N."/>
            <person name="Machita K."/>
            <person name="Maehara T."/>
            <person name="Masukawa M."/>
            <person name="Mizubayashi T."/>
            <person name="Mukai Y."/>
            <person name="Nagasaki H."/>
            <person name="Nagata Y."/>
            <person name="Naito S."/>
            <person name="Nakashima M."/>
            <person name="Nakama Y."/>
            <person name="Nakamichi Y."/>
            <person name="Nakamura M."/>
            <person name="Meguro A."/>
            <person name="Negishi M."/>
            <person name="Ohta I."/>
            <person name="Ohta T."/>
            <person name="Okamoto M."/>
            <person name="Ono N."/>
            <person name="Saji S."/>
            <person name="Sakaguchi M."/>
            <person name="Sakai K."/>
            <person name="Shibata M."/>
            <person name="Shimokawa T."/>
            <person name="Song J."/>
            <person name="Takazaki Y."/>
            <person name="Terasawa K."/>
            <person name="Tsugane M."/>
            <person name="Tsuji K."/>
            <person name="Ueda S."/>
            <person name="Waki K."/>
            <person name="Yamagata H."/>
            <person name="Yamamoto M."/>
            <person name="Yamamoto S."/>
            <person name="Yamane H."/>
            <person name="Yoshiki S."/>
            <person name="Yoshihara R."/>
            <person name="Yukawa K."/>
            <person name="Zhong H."/>
            <person name="Yano M."/>
            <person name="Yuan Q."/>
            <person name="Ouyang S."/>
            <person name="Liu J."/>
            <person name="Jones K.M."/>
            <person name="Gansberger K."/>
            <person name="Moffat K."/>
            <person name="Hill J."/>
            <person name="Bera J."/>
            <person name="Fadrosh D."/>
            <person name="Jin S."/>
            <person name="Johri S."/>
            <person name="Kim M."/>
            <person name="Overton L."/>
            <person name="Reardon M."/>
            <person name="Tsitrin T."/>
            <person name="Vuong H."/>
            <person name="Weaver B."/>
            <person name="Ciecko A."/>
            <person name="Tallon L."/>
            <person name="Jackson J."/>
            <person name="Pai G."/>
            <person name="Aken S.V."/>
            <person name="Utterback T."/>
            <person name="Reidmuller S."/>
            <person name="Feldblyum T."/>
            <person name="Hsiao J."/>
            <person name="Zismann V."/>
            <person name="Iobst S."/>
            <person name="de Vazeille A.R."/>
            <person name="Buell C.R."/>
            <person name="Ying K."/>
            <person name="Li Y."/>
            <person name="Lu T."/>
            <person name="Huang Y."/>
            <person name="Zhao Q."/>
            <person name="Feng Q."/>
            <person name="Zhang L."/>
            <person name="Zhu J."/>
            <person name="Weng Q."/>
            <person name="Mu J."/>
            <person name="Lu Y."/>
            <person name="Fan D."/>
            <person name="Liu Y."/>
            <person name="Guan J."/>
            <person name="Zhang Y."/>
            <person name="Yu S."/>
            <person name="Liu X."/>
            <person name="Zhang Y."/>
            <person name="Hong G."/>
            <person name="Han B."/>
            <person name="Choisne N."/>
            <person name="Demange N."/>
            <person name="Orjeda G."/>
            <person name="Samain S."/>
            <person name="Cattolico L."/>
            <person name="Pelletier E."/>
            <person name="Couloux A."/>
            <person name="Segurens B."/>
            <person name="Wincker P."/>
            <person name="D'Hont A."/>
            <person name="Scarpelli C."/>
            <person name="Weissenbach J."/>
            <person name="Salanoubat M."/>
            <person name="Quetier F."/>
            <person name="Yu Y."/>
            <person name="Kim H.R."/>
            <person name="Rambo T."/>
            <person name="Currie J."/>
            <person name="Collura K."/>
            <person name="Luo M."/>
            <person name="Yang T."/>
            <person name="Ammiraju J.S.S."/>
            <person name="Engler F."/>
            <person name="Soderlund C."/>
            <person name="Wing R.A."/>
            <person name="Palmer L.E."/>
            <person name="de la Bastide M."/>
            <person name="Spiegel L."/>
            <person name="Nascimento L."/>
            <person name="Zutavern T."/>
            <person name="O'Shaughnessy A."/>
            <person name="Dike S."/>
            <person name="Dedhia N."/>
            <person name="Preston R."/>
            <person name="Balija V."/>
            <person name="McCombie W.R."/>
            <person name="Chow T."/>
            <person name="Chen H."/>
            <person name="Chung M."/>
            <person name="Chen C."/>
            <person name="Shaw J."/>
            <person name="Wu H."/>
            <person name="Hsiao K."/>
            <person name="Chao Y."/>
            <person name="Chu M."/>
            <person name="Cheng C."/>
            <person name="Hour A."/>
            <person name="Lee P."/>
            <person name="Lin S."/>
            <person name="Lin Y."/>
            <person name="Liou J."/>
            <person name="Liu S."/>
            <person name="Hsing Y."/>
            <person name="Raghuvanshi S."/>
            <person name="Mohanty A."/>
            <person name="Bharti A.K."/>
            <person name="Gaur A."/>
            <person name="Gupta V."/>
            <person name="Kumar D."/>
            <person name="Ravi V."/>
            <person name="Vij S."/>
            <person name="Kapur A."/>
            <person name="Khurana P."/>
            <person name="Khurana P."/>
            <person name="Khurana J.P."/>
            <person name="Tyagi A.K."/>
            <person name="Gaikwad K."/>
            <person name="Singh A."/>
            <person name="Dalal V."/>
            <person name="Srivastava S."/>
            <person name="Dixit A."/>
            <person name="Pal A.K."/>
            <person name="Ghazi I.A."/>
            <person name="Yadav M."/>
            <person name="Pandit A."/>
            <person name="Bhargava A."/>
            <person name="Sureshbabu K."/>
            <person name="Batra K."/>
            <person name="Sharma T.R."/>
            <person name="Mohapatra T."/>
            <person name="Singh N.K."/>
            <person name="Messing J."/>
            <person name="Nelson A.B."/>
            <person name="Fuks G."/>
            <person name="Kavchok S."/>
            <person name="Keizer G."/>
            <person name="Linton E."/>
            <person name="Llaca V."/>
            <person name="Song R."/>
            <person name="Tanyolac B."/>
            <person name="Young S."/>
            <person name="Ho-Il K."/>
            <person name="Hahn J.H."/>
            <person name="Sangsakoo G."/>
            <person name="Vanavichit A."/>
            <person name="de Mattos Luiz.A.T."/>
            <person name="Zimmer P.D."/>
            <person name="Malone G."/>
            <person name="Dellagostin O."/>
            <person name="de Oliveira A.C."/>
            <person name="Bevan M."/>
            <person name="Bancroft I."/>
            <person name="Minx P."/>
            <person name="Cordum H."/>
            <person name="Wilson R."/>
            <person name="Cheng Z."/>
            <person name="Jin W."/>
            <person name="Jiang J."/>
            <person name="Leong S.A."/>
            <person name="Iwama H."/>
            <person name="Gojobori T."/>
            <person name="Itoh T."/>
            <person name="Niimura Y."/>
            <person name="Fujii Y."/>
            <person name="Habara T."/>
            <person name="Sakai H."/>
            <person name="Sato Y."/>
            <person name="Wilson G."/>
            <person name="Kumar K."/>
            <person name="McCouch S."/>
            <person name="Juretic N."/>
            <person name="Hoen D."/>
            <person name="Wright S."/>
            <person name="Bruskiewich R."/>
            <person name="Bureau T."/>
            <person name="Miyao A."/>
            <person name="Hirochika H."/>
            <person name="Nishikawa T."/>
            <person name="Kadowaki K."/>
            <person name="Sugiura M."/>
            <person name="Burr B."/>
            <person name="Sasaki T."/>
        </authorList>
    </citation>
    <scope>NUCLEOTIDE SEQUENCE [LARGE SCALE GENOMIC DNA]</scope>
    <source>
        <strain evidence="2">cv. Nipponbare</strain>
    </source>
</reference>
<evidence type="ECO:0000313" key="2">
    <source>
        <dbReference type="Proteomes" id="UP000000763"/>
    </source>
</evidence>
<accession>Q5Z4D0</accession>
<sequence length="72" mass="7587">MSPCGYNRSCRPKHLLPIARAAKVAPLPPCAPPLCSAQCQQCRGDRAEIVWKATIGNVAGEHLASSSITIAC</sequence>
<organism evidence="1 2">
    <name type="scientific">Oryza sativa subsp. japonica</name>
    <name type="common">Rice</name>
    <dbReference type="NCBI Taxonomy" id="39947"/>
    <lineage>
        <taxon>Eukaryota</taxon>
        <taxon>Viridiplantae</taxon>
        <taxon>Streptophyta</taxon>
        <taxon>Embryophyta</taxon>
        <taxon>Tracheophyta</taxon>
        <taxon>Spermatophyta</taxon>
        <taxon>Magnoliopsida</taxon>
        <taxon>Liliopsida</taxon>
        <taxon>Poales</taxon>
        <taxon>Poaceae</taxon>
        <taxon>BOP clade</taxon>
        <taxon>Oryzoideae</taxon>
        <taxon>Oryzeae</taxon>
        <taxon>Oryzinae</taxon>
        <taxon>Oryza</taxon>
        <taxon>Oryza sativa</taxon>
    </lineage>
</organism>
<dbReference type="Proteomes" id="UP000000763">
    <property type="component" value="Chromosome 6"/>
</dbReference>
<dbReference type="AlphaFoldDB" id="Q5Z4D0"/>
<gene>
    <name evidence="1" type="primary">B1386G10.29</name>
</gene>
<protein>
    <submittedName>
        <fullName evidence="1">Uncharacterized protein</fullName>
    </submittedName>
</protein>